<proteinExistence type="predicted"/>
<feature type="region of interest" description="Disordered" evidence="1">
    <location>
        <begin position="531"/>
        <end position="566"/>
    </location>
</feature>
<dbReference type="Proteomes" id="UP000789524">
    <property type="component" value="Unassembled WGS sequence"/>
</dbReference>
<name>A0A8J2R9D4_9NEOP</name>
<gene>
    <name evidence="3" type="ORF">DCHRY22_LOCUS14424</name>
</gene>
<feature type="compositionally biased region" description="Basic and acidic residues" evidence="1">
    <location>
        <begin position="597"/>
        <end position="606"/>
    </location>
</feature>
<sequence length="626" mass="68973">MRIYSVVLTVCACAWIVLADVAHIKAAKAKLIGSLATKGKHIKRGIFSEVPPYKLGHDIPRITHSVLKPLVVTYPPTAAVAAVKIPVPIHHVPRYPVPVGHKVPGLPHPHYALNFPHTKYLAKPDHHYHHHHHHVAPKPIVPVLPAAPVAHVAPVVPQPQAVLPLAHPVPAPPPVIHQGHIHPLPAPQPAPEAPLPLNLRPLLPAAAVPIPPASFYQSAAFPVGQHFPYVIRPGGAVQTSVFATYPRYPLINSYQAPIYPASHGVSGIQSVQQVLLQRPQVHPLQLVPQAVAHSGVVEHHTHQVGVEQAVLHQAQPAVHVHPNSVGIPQPEVHFHTGQEVLPQPGVHLHPGQGYIPQGFEIHHGQEALPQPGLHLHLGQEAVPQPGFHIHTGQEGLPQPEYHLHPTQEAVPQPGFQLHTGQEALPQPGIHLHSTQETHLQPGFQFHSTQVPQPLEPTQPSVQFDNNGWSPVPSQHDQGSAQDGHYPQQTHHFTQEQGSQVFEHHTDNQYHDFQHQLQHHIQQQIEQAQYEQSLNNQQQPAQEYGVPQQLGQEHGQANDYSQQAQDIGQHGQDVYQNDYNIGHLGQEYGLPHQGAEGRSSEDGDQQFHNHIPLKLQPPIDRPLDHFQ</sequence>
<protein>
    <submittedName>
        <fullName evidence="3">(African queen) hypothetical protein</fullName>
    </submittedName>
</protein>
<feature type="region of interest" description="Disordered" evidence="1">
    <location>
        <begin position="446"/>
        <end position="486"/>
    </location>
</feature>
<keyword evidence="2" id="KW-0732">Signal</keyword>
<accession>A0A8J2R9D4</accession>
<dbReference type="AlphaFoldDB" id="A0A8J2R9D4"/>
<organism evidence="3 4">
    <name type="scientific">Danaus chrysippus</name>
    <name type="common">African queen</name>
    <dbReference type="NCBI Taxonomy" id="151541"/>
    <lineage>
        <taxon>Eukaryota</taxon>
        <taxon>Metazoa</taxon>
        <taxon>Ecdysozoa</taxon>
        <taxon>Arthropoda</taxon>
        <taxon>Hexapoda</taxon>
        <taxon>Insecta</taxon>
        <taxon>Pterygota</taxon>
        <taxon>Neoptera</taxon>
        <taxon>Endopterygota</taxon>
        <taxon>Lepidoptera</taxon>
        <taxon>Glossata</taxon>
        <taxon>Ditrysia</taxon>
        <taxon>Papilionoidea</taxon>
        <taxon>Nymphalidae</taxon>
        <taxon>Danainae</taxon>
        <taxon>Danaini</taxon>
        <taxon>Danaina</taxon>
        <taxon>Danaus</taxon>
        <taxon>Anosia</taxon>
    </lineage>
</organism>
<evidence type="ECO:0000256" key="2">
    <source>
        <dbReference type="SAM" id="SignalP"/>
    </source>
</evidence>
<feature type="region of interest" description="Disordered" evidence="1">
    <location>
        <begin position="393"/>
        <end position="413"/>
    </location>
</feature>
<dbReference type="EMBL" id="CAKASE010000081">
    <property type="protein sequence ID" value="CAG9582935.1"/>
    <property type="molecule type" value="Genomic_DNA"/>
</dbReference>
<feature type="chain" id="PRO_5035146065" evidence="2">
    <location>
        <begin position="20"/>
        <end position="626"/>
    </location>
</feature>
<comment type="caution">
    <text evidence="3">The sequence shown here is derived from an EMBL/GenBank/DDBJ whole genome shotgun (WGS) entry which is preliminary data.</text>
</comment>
<feature type="signal peptide" evidence="2">
    <location>
        <begin position="1"/>
        <end position="19"/>
    </location>
</feature>
<feature type="region of interest" description="Disordered" evidence="1">
    <location>
        <begin position="582"/>
        <end position="626"/>
    </location>
</feature>
<dbReference type="OrthoDB" id="4188628at2759"/>
<keyword evidence="4" id="KW-1185">Reference proteome</keyword>
<evidence type="ECO:0000313" key="3">
    <source>
        <dbReference type="EMBL" id="CAG9582935.1"/>
    </source>
</evidence>
<evidence type="ECO:0000256" key="1">
    <source>
        <dbReference type="SAM" id="MobiDB-lite"/>
    </source>
</evidence>
<reference evidence="3" key="1">
    <citation type="submission" date="2021-09" db="EMBL/GenBank/DDBJ databases">
        <authorList>
            <person name="Martin H S."/>
        </authorList>
    </citation>
    <scope>NUCLEOTIDE SEQUENCE</scope>
</reference>
<evidence type="ECO:0000313" key="4">
    <source>
        <dbReference type="Proteomes" id="UP000789524"/>
    </source>
</evidence>